<keyword evidence="4" id="KW-0597">Phosphoprotein</keyword>
<evidence type="ECO:0000256" key="3">
    <source>
        <dbReference type="ARBA" id="ARBA00022527"/>
    </source>
</evidence>
<dbReference type="GO" id="GO:0005524">
    <property type="term" value="F:ATP binding"/>
    <property type="evidence" value="ECO:0007669"/>
    <property type="project" value="UniProtKB-UniRule"/>
</dbReference>
<evidence type="ECO:0000256" key="11">
    <source>
        <dbReference type="PROSITE-ProRule" id="PRU10141"/>
    </source>
</evidence>
<evidence type="ECO:0000313" key="15">
    <source>
        <dbReference type="Proteomes" id="UP001174136"/>
    </source>
</evidence>
<gene>
    <name evidence="14" type="primary">CDK18</name>
    <name evidence="14" type="ORF">N1851_010911</name>
</gene>
<dbReference type="PROSITE" id="PS00108">
    <property type="entry name" value="PROTEIN_KINASE_ST"/>
    <property type="match status" value="1"/>
</dbReference>
<dbReference type="GO" id="GO:0005737">
    <property type="term" value="C:cytoplasm"/>
    <property type="evidence" value="ECO:0007669"/>
    <property type="project" value="TreeGrafter"/>
</dbReference>
<dbReference type="Gene3D" id="1.10.510.10">
    <property type="entry name" value="Transferase(Phosphotransferase) domain 1"/>
    <property type="match status" value="1"/>
</dbReference>
<dbReference type="AlphaFoldDB" id="A0AA47P2Z8"/>
<dbReference type="FunFam" id="3.30.200.20:FF:000007">
    <property type="entry name" value="Cyclin-dependent kinase 14, putative"/>
    <property type="match status" value="1"/>
</dbReference>
<evidence type="ECO:0000256" key="7">
    <source>
        <dbReference type="ARBA" id="ARBA00022777"/>
    </source>
</evidence>
<reference evidence="14" key="1">
    <citation type="journal article" date="2023" name="Front. Mar. Sci.">
        <title>A new Merluccius polli reference genome to investigate the effects of global change in West African waters.</title>
        <authorList>
            <person name="Mateo J.L."/>
            <person name="Blanco-Fernandez C."/>
            <person name="Garcia-Vazquez E."/>
            <person name="Machado-Schiaffino G."/>
        </authorList>
    </citation>
    <scope>NUCLEOTIDE SEQUENCE</scope>
    <source>
        <strain evidence="14">C29</strain>
        <tissue evidence="14">Fin</tissue>
    </source>
</reference>
<dbReference type="EMBL" id="JAOPHQ010001999">
    <property type="protein sequence ID" value="KAK0148746.1"/>
    <property type="molecule type" value="Genomic_DNA"/>
</dbReference>
<organism evidence="14 15">
    <name type="scientific">Merluccius polli</name>
    <name type="common">Benguela hake</name>
    <name type="synonym">Merluccius cadenati</name>
    <dbReference type="NCBI Taxonomy" id="89951"/>
    <lineage>
        <taxon>Eukaryota</taxon>
        <taxon>Metazoa</taxon>
        <taxon>Chordata</taxon>
        <taxon>Craniata</taxon>
        <taxon>Vertebrata</taxon>
        <taxon>Euteleostomi</taxon>
        <taxon>Actinopterygii</taxon>
        <taxon>Neopterygii</taxon>
        <taxon>Teleostei</taxon>
        <taxon>Neoteleostei</taxon>
        <taxon>Acanthomorphata</taxon>
        <taxon>Zeiogadaria</taxon>
        <taxon>Gadariae</taxon>
        <taxon>Gadiformes</taxon>
        <taxon>Gadoidei</taxon>
        <taxon>Merlucciidae</taxon>
        <taxon>Merluccius</taxon>
    </lineage>
</organism>
<evidence type="ECO:0000256" key="9">
    <source>
        <dbReference type="ARBA" id="ARBA00047811"/>
    </source>
</evidence>
<keyword evidence="15" id="KW-1185">Reference proteome</keyword>
<keyword evidence="3" id="KW-0723">Serine/threonine-protein kinase</keyword>
<dbReference type="FunFam" id="1.10.510.10:FF:000061">
    <property type="entry name" value="Putative cyclin-dependent kinase 17"/>
    <property type="match status" value="1"/>
</dbReference>
<feature type="binding site" evidence="11">
    <location>
        <position position="207"/>
    </location>
    <ligand>
        <name>ATP</name>
        <dbReference type="ChEBI" id="CHEBI:30616"/>
    </ligand>
</feature>
<keyword evidence="7 14" id="KW-0418">Kinase</keyword>
<dbReference type="Proteomes" id="UP001174136">
    <property type="component" value="Unassembled WGS sequence"/>
</dbReference>
<name>A0AA47P2Z8_MERPO</name>
<dbReference type="Gene3D" id="3.30.200.20">
    <property type="entry name" value="Phosphorylase Kinase, domain 1"/>
    <property type="match status" value="1"/>
</dbReference>
<dbReference type="InterPro" id="IPR017441">
    <property type="entry name" value="Protein_kinase_ATP_BS"/>
</dbReference>
<dbReference type="SMART" id="SM00220">
    <property type="entry name" value="S_TKc"/>
    <property type="match status" value="1"/>
</dbReference>
<protein>
    <recommendedName>
        <fullName evidence="2">cyclin-dependent kinase</fullName>
        <ecNumber evidence="2">2.7.11.22</ecNumber>
    </recommendedName>
</protein>
<dbReference type="SUPFAM" id="SSF56112">
    <property type="entry name" value="Protein kinase-like (PK-like)"/>
    <property type="match status" value="1"/>
</dbReference>
<dbReference type="PROSITE" id="PS00107">
    <property type="entry name" value="PROTEIN_KINASE_ATP"/>
    <property type="match status" value="1"/>
</dbReference>
<comment type="catalytic activity">
    <reaction evidence="10">
        <text>L-seryl-[protein] + ATP = O-phospho-L-seryl-[protein] + ADP + H(+)</text>
        <dbReference type="Rhea" id="RHEA:17989"/>
        <dbReference type="Rhea" id="RHEA-COMP:9863"/>
        <dbReference type="Rhea" id="RHEA-COMP:11604"/>
        <dbReference type="ChEBI" id="CHEBI:15378"/>
        <dbReference type="ChEBI" id="CHEBI:29999"/>
        <dbReference type="ChEBI" id="CHEBI:30616"/>
        <dbReference type="ChEBI" id="CHEBI:83421"/>
        <dbReference type="ChEBI" id="CHEBI:456216"/>
        <dbReference type="EC" id="2.7.11.22"/>
    </reaction>
</comment>
<keyword evidence="5" id="KW-0808">Transferase</keyword>
<dbReference type="PROSITE" id="PS50011">
    <property type="entry name" value="PROTEIN_KINASE_DOM"/>
    <property type="match status" value="1"/>
</dbReference>
<evidence type="ECO:0000256" key="12">
    <source>
        <dbReference type="SAM" id="MobiDB-lite"/>
    </source>
</evidence>
<feature type="compositionally biased region" description="Polar residues" evidence="12">
    <location>
        <begin position="97"/>
        <end position="110"/>
    </location>
</feature>
<dbReference type="PANTHER" id="PTHR24056:SF52">
    <property type="entry name" value="CYCLIN-DEPENDENT KINASE 18"/>
    <property type="match status" value="1"/>
</dbReference>
<feature type="region of interest" description="Disordered" evidence="12">
    <location>
        <begin position="75"/>
        <end position="117"/>
    </location>
</feature>
<evidence type="ECO:0000256" key="6">
    <source>
        <dbReference type="ARBA" id="ARBA00022741"/>
    </source>
</evidence>
<dbReference type="InterPro" id="IPR011009">
    <property type="entry name" value="Kinase-like_dom_sf"/>
</dbReference>
<dbReference type="GO" id="GO:0005634">
    <property type="term" value="C:nucleus"/>
    <property type="evidence" value="ECO:0007669"/>
    <property type="project" value="TreeGrafter"/>
</dbReference>
<keyword evidence="6 11" id="KW-0547">Nucleotide-binding</keyword>
<evidence type="ECO:0000259" key="13">
    <source>
        <dbReference type="PROSITE" id="PS50011"/>
    </source>
</evidence>
<dbReference type="InterPro" id="IPR008271">
    <property type="entry name" value="Ser/Thr_kinase_AS"/>
</dbReference>
<evidence type="ECO:0000256" key="10">
    <source>
        <dbReference type="ARBA" id="ARBA00048367"/>
    </source>
</evidence>
<feature type="domain" description="Protein kinase" evidence="13">
    <location>
        <begin position="178"/>
        <end position="459"/>
    </location>
</feature>
<dbReference type="GO" id="GO:0004693">
    <property type="term" value="F:cyclin-dependent protein serine/threonine kinase activity"/>
    <property type="evidence" value="ECO:0007669"/>
    <property type="project" value="UniProtKB-EC"/>
</dbReference>
<evidence type="ECO:0000256" key="4">
    <source>
        <dbReference type="ARBA" id="ARBA00022553"/>
    </source>
</evidence>
<accession>A0AA47P2Z8</accession>
<dbReference type="InterPro" id="IPR000719">
    <property type="entry name" value="Prot_kinase_dom"/>
</dbReference>
<dbReference type="InterPro" id="IPR050108">
    <property type="entry name" value="CDK"/>
</dbReference>
<evidence type="ECO:0000313" key="14">
    <source>
        <dbReference type="EMBL" id="KAK0148746.1"/>
    </source>
</evidence>
<sequence>MDFGVHVGMSGAAPSRNESRLFRGTVALLIHTMNKMKNFKRRFSLSVPRTETIEENEYTEQINQLNIQHIQGLDVHPDSLGVPSQDPSPVSPEMATPGTQSPSQLLPHSTAQHRRFSMEDVSKRMSLPMDIRLPPALLKKLQLESQTSPPPPPPCKPLSRISRRASLSDIGFGKLETYVKLGKLGEGTYATVFKGRSKLTENLVALKEIRLEHEEGAPCTAIREVSLLKNLKHANIVTLHDIIHTERSLTLVFEYLDSDLKQYLDNCGNLMSMHNVKIFMFQLLRGLSYCHKRKILHRDLKPQNLLINDKGELKLADFGLARAKSVPTKTYSNEVVTLWYRPPDVLLGSTEYSTPIDMWGVGCIMFEMATGRPMFPGATVKEELHLVFRLMGTPTEDTWPSIGSNDEFRSYLFPQYRPQALLNHVPRLDTEGIDLLNALLMYDTKTRVSSDTALRHSYFLSLGENIHSLADTASVFSLCEVRLQKDPGHRSSVFQPPGDPVENKRIKNKTAQQLYVYIGREKEIVLGRKGMANTCCSGLPQALSISVSSAVNLEKLKAAREPTPCTA</sequence>
<evidence type="ECO:0000256" key="2">
    <source>
        <dbReference type="ARBA" id="ARBA00012425"/>
    </source>
</evidence>
<proteinExistence type="inferred from homology"/>
<dbReference type="PANTHER" id="PTHR24056">
    <property type="entry name" value="CELL DIVISION PROTEIN KINASE"/>
    <property type="match status" value="1"/>
</dbReference>
<comment type="catalytic activity">
    <reaction evidence="9">
        <text>L-threonyl-[protein] + ATP = O-phospho-L-threonyl-[protein] + ADP + H(+)</text>
        <dbReference type="Rhea" id="RHEA:46608"/>
        <dbReference type="Rhea" id="RHEA-COMP:11060"/>
        <dbReference type="Rhea" id="RHEA-COMP:11605"/>
        <dbReference type="ChEBI" id="CHEBI:15378"/>
        <dbReference type="ChEBI" id="CHEBI:30013"/>
        <dbReference type="ChEBI" id="CHEBI:30616"/>
        <dbReference type="ChEBI" id="CHEBI:61977"/>
        <dbReference type="ChEBI" id="CHEBI:456216"/>
        <dbReference type="EC" id="2.7.11.22"/>
    </reaction>
</comment>
<keyword evidence="8 11" id="KW-0067">ATP-binding</keyword>
<evidence type="ECO:0000256" key="8">
    <source>
        <dbReference type="ARBA" id="ARBA00022840"/>
    </source>
</evidence>
<comment type="caution">
    <text evidence="14">The sequence shown here is derived from an EMBL/GenBank/DDBJ whole genome shotgun (WGS) entry which is preliminary data.</text>
</comment>
<evidence type="ECO:0000256" key="1">
    <source>
        <dbReference type="ARBA" id="ARBA00006485"/>
    </source>
</evidence>
<comment type="similarity">
    <text evidence="1">Belongs to the protein kinase superfamily. CMGC Ser/Thr protein kinase family. CDC2/CDKX subfamily.</text>
</comment>
<dbReference type="Pfam" id="PF00069">
    <property type="entry name" value="Pkinase"/>
    <property type="match status" value="1"/>
</dbReference>
<dbReference type="EC" id="2.7.11.22" evidence="2"/>
<evidence type="ECO:0000256" key="5">
    <source>
        <dbReference type="ARBA" id="ARBA00022679"/>
    </source>
</evidence>